<accession>A0AAV1SI03</accession>
<sequence length="94" mass="10625">MEHCGAVKIIRGIHTRYPTTTKCEESPLIATNEVMSMDRHKQNRPILIESTSLGLQSRILPLFTITTSAKRINIQMPIILEKHKVRNNVSTSVS</sequence>
<proteinExistence type="predicted"/>
<evidence type="ECO:0000313" key="1">
    <source>
        <dbReference type="EMBL" id="CAK7349893.1"/>
    </source>
</evidence>
<evidence type="ECO:0000313" key="2">
    <source>
        <dbReference type="Proteomes" id="UP001314170"/>
    </source>
</evidence>
<reference evidence="1 2" key="1">
    <citation type="submission" date="2024-01" db="EMBL/GenBank/DDBJ databases">
        <authorList>
            <person name="Waweru B."/>
        </authorList>
    </citation>
    <scope>NUCLEOTIDE SEQUENCE [LARGE SCALE GENOMIC DNA]</scope>
</reference>
<dbReference type="Proteomes" id="UP001314170">
    <property type="component" value="Unassembled WGS sequence"/>
</dbReference>
<name>A0AAV1SI03_9ROSI</name>
<gene>
    <name evidence="1" type="ORF">DCAF_LOCUS22616</name>
</gene>
<dbReference type="EMBL" id="CAWUPB010001178">
    <property type="protein sequence ID" value="CAK7349893.1"/>
    <property type="molecule type" value="Genomic_DNA"/>
</dbReference>
<protein>
    <submittedName>
        <fullName evidence="1">Uncharacterized protein</fullName>
    </submittedName>
</protein>
<keyword evidence="2" id="KW-1185">Reference proteome</keyword>
<organism evidence="1 2">
    <name type="scientific">Dovyalis caffra</name>
    <dbReference type="NCBI Taxonomy" id="77055"/>
    <lineage>
        <taxon>Eukaryota</taxon>
        <taxon>Viridiplantae</taxon>
        <taxon>Streptophyta</taxon>
        <taxon>Embryophyta</taxon>
        <taxon>Tracheophyta</taxon>
        <taxon>Spermatophyta</taxon>
        <taxon>Magnoliopsida</taxon>
        <taxon>eudicotyledons</taxon>
        <taxon>Gunneridae</taxon>
        <taxon>Pentapetalae</taxon>
        <taxon>rosids</taxon>
        <taxon>fabids</taxon>
        <taxon>Malpighiales</taxon>
        <taxon>Salicaceae</taxon>
        <taxon>Flacourtieae</taxon>
        <taxon>Dovyalis</taxon>
    </lineage>
</organism>
<dbReference type="AlphaFoldDB" id="A0AAV1SI03"/>
<comment type="caution">
    <text evidence="1">The sequence shown here is derived from an EMBL/GenBank/DDBJ whole genome shotgun (WGS) entry which is preliminary data.</text>
</comment>